<evidence type="ECO:0000313" key="2">
    <source>
        <dbReference type="Proteomes" id="UP000054217"/>
    </source>
</evidence>
<dbReference type="InParanoid" id="A0A0C3I7E9"/>
<protein>
    <submittedName>
        <fullName evidence="1">Uncharacterized protein</fullName>
    </submittedName>
</protein>
<accession>A0A0C3I7E9</accession>
<reference evidence="1 2" key="1">
    <citation type="submission" date="2014-04" db="EMBL/GenBank/DDBJ databases">
        <authorList>
            <consortium name="DOE Joint Genome Institute"/>
            <person name="Kuo A."/>
            <person name="Kohler A."/>
            <person name="Costa M.D."/>
            <person name="Nagy L.G."/>
            <person name="Floudas D."/>
            <person name="Copeland A."/>
            <person name="Barry K.W."/>
            <person name="Cichocki N."/>
            <person name="Veneault-Fourrey C."/>
            <person name="LaButti K."/>
            <person name="Lindquist E.A."/>
            <person name="Lipzen A."/>
            <person name="Lundell T."/>
            <person name="Morin E."/>
            <person name="Murat C."/>
            <person name="Sun H."/>
            <person name="Tunlid A."/>
            <person name="Henrissat B."/>
            <person name="Grigoriev I.V."/>
            <person name="Hibbett D.S."/>
            <person name="Martin F."/>
            <person name="Nordberg H.P."/>
            <person name="Cantor M.N."/>
            <person name="Hua S.X."/>
        </authorList>
    </citation>
    <scope>NUCLEOTIDE SEQUENCE [LARGE SCALE GENOMIC DNA]</scope>
    <source>
        <strain evidence="1 2">Marx 270</strain>
    </source>
</reference>
<name>A0A0C3I7E9_PISTI</name>
<reference evidence="2" key="2">
    <citation type="submission" date="2015-01" db="EMBL/GenBank/DDBJ databases">
        <title>Evolutionary Origins and Diversification of the Mycorrhizal Mutualists.</title>
        <authorList>
            <consortium name="DOE Joint Genome Institute"/>
            <consortium name="Mycorrhizal Genomics Consortium"/>
            <person name="Kohler A."/>
            <person name="Kuo A."/>
            <person name="Nagy L.G."/>
            <person name="Floudas D."/>
            <person name="Copeland A."/>
            <person name="Barry K.W."/>
            <person name="Cichocki N."/>
            <person name="Veneault-Fourrey C."/>
            <person name="LaButti K."/>
            <person name="Lindquist E.A."/>
            <person name="Lipzen A."/>
            <person name="Lundell T."/>
            <person name="Morin E."/>
            <person name="Murat C."/>
            <person name="Riley R."/>
            <person name="Ohm R."/>
            <person name="Sun H."/>
            <person name="Tunlid A."/>
            <person name="Henrissat B."/>
            <person name="Grigoriev I.V."/>
            <person name="Hibbett D.S."/>
            <person name="Martin F."/>
        </authorList>
    </citation>
    <scope>NUCLEOTIDE SEQUENCE [LARGE SCALE GENOMIC DNA]</scope>
    <source>
        <strain evidence="2">Marx 270</strain>
    </source>
</reference>
<sequence>MARDDERLGSCCAFTCCRQAPKKYCWQAVGHHDAGSPLHPSFQYQPYPGTTTGNASALQSSPFMIAEQSDAQRTNHYRDWLSEIGRYAST</sequence>
<dbReference type="Proteomes" id="UP000054217">
    <property type="component" value="Unassembled WGS sequence"/>
</dbReference>
<keyword evidence="2" id="KW-1185">Reference proteome</keyword>
<dbReference type="EMBL" id="KN832227">
    <property type="protein sequence ID" value="KIN93097.1"/>
    <property type="molecule type" value="Genomic_DNA"/>
</dbReference>
<dbReference type="HOGENOM" id="CLU_2441760_0_0_1"/>
<organism evidence="1 2">
    <name type="scientific">Pisolithus tinctorius Marx 270</name>
    <dbReference type="NCBI Taxonomy" id="870435"/>
    <lineage>
        <taxon>Eukaryota</taxon>
        <taxon>Fungi</taxon>
        <taxon>Dikarya</taxon>
        <taxon>Basidiomycota</taxon>
        <taxon>Agaricomycotina</taxon>
        <taxon>Agaricomycetes</taxon>
        <taxon>Agaricomycetidae</taxon>
        <taxon>Boletales</taxon>
        <taxon>Sclerodermatineae</taxon>
        <taxon>Pisolithaceae</taxon>
        <taxon>Pisolithus</taxon>
    </lineage>
</organism>
<evidence type="ECO:0000313" key="1">
    <source>
        <dbReference type="EMBL" id="KIN93097.1"/>
    </source>
</evidence>
<proteinExistence type="predicted"/>
<dbReference type="AlphaFoldDB" id="A0A0C3I7E9"/>
<gene>
    <name evidence="1" type="ORF">M404DRAFT_555492</name>
</gene>